<comment type="caution">
    <text evidence="2">The sequence shown here is derived from an EMBL/GenBank/DDBJ whole genome shotgun (WGS) entry which is preliminary data.</text>
</comment>
<dbReference type="InterPro" id="IPR011009">
    <property type="entry name" value="Kinase-like_dom_sf"/>
</dbReference>
<keyword evidence="3" id="KW-1185">Reference proteome</keyword>
<dbReference type="InterPro" id="IPR008266">
    <property type="entry name" value="Tyr_kinase_AS"/>
</dbReference>
<dbReference type="Proteomes" id="UP000789833">
    <property type="component" value="Unassembled WGS sequence"/>
</dbReference>
<evidence type="ECO:0000313" key="2">
    <source>
        <dbReference type="EMBL" id="CAG9623338.1"/>
    </source>
</evidence>
<dbReference type="Gene3D" id="3.90.1200.10">
    <property type="match status" value="1"/>
</dbReference>
<dbReference type="SUPFAM" id="SSF56112">
    <property type="entry name" value="Protein kinase-like (PK-like)"/>
    <property type="match status" value="1"/>
</dbReference>
<dbReference type="EMBL" id="CAKJTJ010000043">
    <property type="protein sequence ID" value="CAG9623338.1"/>
    <property type="molecule type" value="Genomic_DNA"/>
</dbReference>
<protein>
    <recommendedName>
        <fullName evidence="1">Aminoglycoside phosphotransferase domain-containing protein</fullName>
    </recommendedName>
</protein>
<dbReference type="Gene3D" id="3.30.200.20">
    <property type="entry name" value="Phosphorylase Kinase, domain 1"/>
    <property type="match status" value="1"/>
</dbReference>
<accession>A0ABN8ADL1</accession>
<dbReference type="RefSeq" id="WP_230504682.1">
    <property type="nucleotide sequence ID" value="NZ_CAKJTJ010000043.1"/>
</dbReference>
<dbReference type="PANTHER" id="PTHR21310:SF42">
    <property type="entry name" value="BIFUNCTIONAL AAC_APH"/>
    <property type="match status" value="1"/>
</dbReference>
<evidence type="ECO:0000313" key="3">
    <source>
        <dbReference type="Proteomes" id="UP000789833"/>
    </source>
</evidence>
<dbReference type="InterPro" id="IPR002575">
    <property type="entry name" value="Aminoglycoside_PTrfase"/>
</dbReference>
<gene>
    <name evidence="2" type="ORF">BACCIP111883_04139</name>
</gene>
<feature type="domain" description="Aminoglycoside phosphotransferase" evidence="1">
    <location>
        <begin position="22"/>
        <end position="245"/>
    </location>
</feature>
<name>A0ABN8ADL1_9BACI</name>
<dbReference type="InterPro" id="IPR051678">
    <property type="entry name" value="AGP_Transferase"/>
</dbReference>
<reference evidence="2 3" key="1">
    <citation type="submission" date="2021-10" db="EMBL/GenBank/DDBJ databases">
        <authorList>
            <person name="Criscuolo A."/>
        </authorList>
    </citation>
    <scope>NUCLEOTIDE SEQUENCE [LARGE SCALE GENOMIC DNA]</scope>
    <source>
        <strain evidence="3">CIP 111883</strain>
    </source>
</reference>
<dbReference type="PROSITE" id="PS00109">
    <property type="entry name" value="PROTEIN_KINASE_TYR"/>
    <property type="match status" value="1"/>
</dbReference>
<organism evidence="2 3">
    <name type="scientific">Sutcliffiella rhizosphaerae</name>
    <dbReference type="NCBI Taxonomy" id="2880967"/>
    <lineage>
        <taxon>Bacteria</taxon>
        <taxon>Bacillati</taxon>
        <taxon>Bacillota</taxon>
        <taxon>Bacilli</taxon>
        <taxon>Bacillales</taxon>
        <taxon>Bacillaceae</taxon>
        <taxon>Sutcliffiella</taxon>
    </lineage>
</organism>
<proteinExistence type="predicted"/>
<dbReference type="Pfam" id="PF01636">
    <property type="entry name" value="APH"/>
    <property type="match status" value="1"/>
</dbReference>
<sequence>MDECNLVRLTKNFLPNVEISNIEVNDEGWDNNIIIVNKEIVLRLPKTEELLTKMLDEVKVLKCLRIRKPILKIPEYDLIYYKNRVKGVKYTFLEGKSLTECRMGNVSNNPENAKLLGEFLTKLHSINLSELNDTNLQQIHNRDYWKSLFLSTEKYIFPFIKNEDRIDITNFFTEFIDSNQTLSFRKCIIHGDLTTSNIIYNENKGRLEGVIDFTDCQIGDPAFDFAGLYWALGPKFTKDVLEWYETSECKDSIYSRVSNFYGLQPVFHNLLYMIKNNKIIDWDSSLSRFTELRKIRQ</sequence>
<dbReference type="PANTHER" id="PTHR21310">
    <property type="entry name" value="AMINOGLYCOSIDE PHOSPHOTRANSFERASE-RELATED-RELATED"/>
    <property type="match status" value="1"/>
</dbReference>
<evidence type="ECO:0000259" key="1">
    <source>
        <dbReference type="Pfam" id="PF01636"/>
    </source>
</evidence>